<reference evidence="15" key="1">
    <citation type="journal article" date="2022" name="bioRxiv">
        <title>Sequencing and chromosome-scale assembly of the giantPleurodeles waltlgenome.</title>
        <authorList>
            <person name="Brown T."/>
            <person name="Elewa A."/>
            <person name="Iarovenko S."/>
            <person name="Subramanian E."/>
            <person name="Araus A.J."/>
            <person name="Petzold A."/>
            <person name="Susuki M."/>
            <person name="Suzuki K.-i.T."/>
            <person name="Hayashi T."/>
            <person name="Toyoda A."/>
            <person name="Oliveira C."/>
            <person name="Osipova E."/>
            <person name="Leigh N.D."/>
            <person name="Simon A."/>
            <person name="Yun M.H."/>
        </authorList>
    </citation>
    <scope>NUCLEOTIDE SEQUENCE</scope>
    <source>
        <strain evidence="15">20211129_DDA</strain>
        <tissue evidence="15">Liver</tissue>
    </source>
</reference>
<dbReference type="GO" id="GO:0005634">
    <property type="term" value="C:nucleus"/>
    <property type="evidence" value="ECO:0007669"/>
    <property type="project" value="UniProtKB-SubCell"/>
</dbReference>
<comment type="subcellular location">
    <subcellularLocation>
        <location evidence="1">Nucleus</location>
    </subcellularLocation>
</comment>
<dbReference type="SMART" id="SM00353">
    <property type="entry name" value="HLH"/>
    <property type="match status" value="1"/>
</dbReference>
<keyword evidence="7" id="KW-0238">DNA-binding</keyword>
<evidence type="ECO:0000259" key="14">
    <source>
        <dbReference type="PROSITE" id="PS50888"/>
    </source>
</evidence>
<evidence type="ECO:0000256" key="5">
    <source>
        <dbReference type="ARBA" id="ARBA00022902"/>
    </source>
</evidence>
<sequence>MAPSITAVQILPSKQKNKLRKPIVEKMRRDRINSSIEKLKLLLEKEFKAQEANIKLEKADILETAVEYLARHRTVTIGQKSPQQDYREGFSHCLKEALLKGCFPSIRHAGAWMTTEVLPKGETARQQYREAIREE</sequence>
<evidence type="ECO:0000256" key="2">
    <source>
        <dbReference type="ARBA" id="ARBA00022473"/>
    </source>
</evidence>
<name>A0AAV7QZX9_PLEWA</name>
<dbReference type="InterPro" id="IPR036638">
    <property type="entry name" value="HLH_DNA-bd_sf"/>
</dbReference>
<dbReference type="GO" id="GO:0097150">
    <property type="term" value="P:neuronal stem cell population maintenance"/>
    <property type="evidence" value="ECO:0007669"/>
    <property type="project" value="UniProtKB-ARBA"/>
</dbReference>
<dbReference type="PROSITE" id="PS50888">
    <property type="entry name" value="BHLH"/>
    <property type="match status" value="1"/>
</dbReference>
<dbReference type="PANTHER" id="PTHR10985">
    <property type="entry name" value="BASIC HELIX-LOOP-HELIX TRANSCRIPTION FACTOR, HES-RELATED"/>
    <property type="match status" value="1"/>
</dbReference>
<evidence type="ECO:0000256" key="9">
    <source>
        <dbReference type="ARBA" id="ARBA00023242"/>
    </source>
</evidence>
<protein>
    <recommendedName>
        <fullName evidence="12">Transcription factor HES-5</fullName>
    </recommendedName>
    <alternativeName>
        <fullName evidence="13">Hairy and enhancer of split 5</fullName>
    </alternativeName>
</protein>
<gene>
    <name evidence="15" type="ORF">NDU88_011057</name>
</gene>
<keyword evidence="8" id="KW-0804">Transcription</keyword>
<dbReference type="Proteomes" id="UP001066276">
    <property type="component" value="Chromosome 6"/>
</dbReference>
<evidence type="ECO:0000256" key="1">
    <source>
        <dbReference type="ARBA" id="ARBA00004123"/>
    </source>
</evidence>
<keyword evidence="9" id="KW-0539">Nucleus</keyword>
<keyword evidence="5" id="KW-0524">Neurogenesis</keyword>
<keyword evidence="16" id="KW-1185">Reference proteome</keyword>
<evidence type="ECO:0000256" key="12">
    <source>
        <dbReference type="ARBA" id="ARBA00072975"/>
    </source>
</evidence>
<evidence type="ECO:0000256" key="6">
    <source>
        <dbReference type="ARBA" id="ARBA00023015"/>
    </source>
</evidence>
<dbReference type="FunFam" id="4.10.280.10:FF:000033">
    <property type="entry name" value="Transcription factor HES-5"/>
    <property type="match status" value="1"/>
</dbReference>
<dbReference type="InterPro" id="IPR011598">
    <property type="entry name" value="bHLH_dom"/>
</dbReference>
<evidence type="ECO:0000256" key="11">
    <source>
        <dbReference type="ARBA" id="ARBA00060201"/>
    </source>
</evidence>
<keyword evidence="4" id="KW-0221">Differentiation</keyword>
<dbReference type="GO" id="GO:0045596">
    <property type="term" value="P:negative regulation of cell differentiation"/>
    <property type="evidence" value="ECO:0007669"/>
    <property type="project" value="UniProtKB-ARBA"/>
</dbReference>
<dbReference type="InterPro" id="IPR050370">
    <property type="entry name" value="HES_HEY"/>
</dbReference>
<evidence type="ECO:0000256" key="3">
    <source>
        <dbReference type="ARBA" id="ARBA00022491"/>
    </source>
</evidence>
<dbReference type="GO" id="GO:0048513">
    <property type="term" value="P:animal organ development"/>
    <property type="evidence" value="ECO:0007669"/>
    <property type="project" value="UniProtKB-ARBA"/>
</dbReference>
<evidence type="ECO:0000256" key="10">
    <source>
        <dbReference type="ARBA" id="ARBA00023791"/>
    </source>
</evidence>
<evidence type="ECO:0000256" key="8">
    <source>
        <dbReference type="ARBA" id="ARBA00023163"/>
    </source>
</evidence>
<evidence type="ECO:0000256" key="4">
    <source>
        <dbReference type="ARBA" id="ARBA00022782"/>
    </source>
</evidence>
<dbReference type="EMBL" id="JANPWB010000010">
    <property type="protein sequence ID" value="KAJ1144760.1"/>
    <property type="molecule type" value="Genomic_DNA"/>
</dbReference>
<comment type="subunit">
    <text evidence="10">Transcription repression requires formation of a complex with a corepressor protein of the Groucho/TLE family.</text>
</comment>
<dbReference type="GO" id="GO:0046983">
    <property type="term" value="F:protein dimerization activity"/>
    <property type="evidence" value="ECO:0007669"/>
    <property type="project" value="InterPro"/>
</dbReference>
<dbReference type="GO" id="GO:0003677">
    <property type="term" value="F:DNA binding"/>
    <property type="evidence" value="ECO:0007669"/>
    <property type="project" value="UniProtKB-KW"/>
</dbReference>
<feature type="domain" description="BHLH" evidence="14">
    <location>
        <begin position="16"/>
        <end position="72"/>
    </location>
</feature>
<dbReference type="GO" id="GO:0030154">
    <property type="term" value="P:cell differentiation"/>
    <property type="evidence" value="ECO:0007669"/>
    <property type="project" value="UniProtKB-KW"/>
</dbReference>
<keyword evidence="2" id="KW-0217">Developmental protein</keyword>
<evidence type="ECO:0000256" key="7">
    <source>
        <dbReference type="ARBA" id="ARBA00023125"/>
    </source>
</evidence>
<keyword evidence="3" id="KW-0678">Repressor</keyword>
<dbReference type="GO" id="GO:0007399">
    <property type="term" value="P:nervous system development"/>
    <property type="evidence" value="ECO:0007669"/>
    <property type="project" value="UniProtKB-KW"/>
</dbReference>
<dbReference type="Pfam" id="PF00010">
    <property type="entry name" value="HLH"/>
    <property type="match status" value="1"/>
</dbReference>
<dbReference type="GO" id="GO:0000122">
    <property type="term" value="P:negative regulation of transcription by RNA polymerase II"/>
    <property type="evidence" value="ECO:0007669"/>
    <property type="project" value="UniProtKB-ARBA"/>
</dbReference>
<dbReference type="Gene3D" id="4.10.280.10">
    <property type="entry name" value="Helix-loop-helix DNA-binding domain"/>
    <property type="match status" value="1"/>
</dbReference>
<evidence type="ECO:0000256" key="13">
    <source>
        <dbReference type="ARBA" id="ARBA00081413"/>
    </source>
</evidence>
<accession>A0AAV7QZX9</accession>
<evidence type="ECO:0000313" key="15">
    <source>
        <dbReference type="EMBL" id="KAJ1144760.1"/>
    </source>
</evidence>
<dbReference type="AlphaFoldDB" id="A0AAV7QZX9"/>
<evidence type="ECO:0000313" key="16">
    <source>
        <dbReference type="Proteomes" id="UP001066276"/>
    </source>
</evidence>
<comment type="caution">
    <text evidence="15">The sequence shown here is derived from an EMBL/GenBank/DDBJ whole genome shotgun (WGS) entry which is preliminary data.</text>
</comment>
<keyword evidence="6" id="KW-0805">Transcription regulation</keyword>
<dbReference type="SUPFAM" id="SSF47459">
    <property type="entry name" value="HLH, helix-loop-helix DNA-binding domain"/>
    <property type="match status" value="1"/>
</dbReference>
<organism evidence="15 16">
    <name type="scientific">Pleurodeles waltl</name>
    <name type="common">Iberian ribbed newt</name>
    <dbReference type="NCBI Taxonomy" id="8319"/>
    <lineage>
        <taxon>Eukaryota</taxon>
        <taxon>Metazoa</taxon>
        <taxon>Chordata</taxon>
        <taxon>Craniata</taxon>
        <taxon>Vertebrata</taxon>
        <taxon>Euteleostomi</taxon>
        <taxon>Amphibia</taxon>
        <taxon>Batrachia</taxon>
        <taxon>Caudata</taxon>
        <taxon>Salamandroidea</taxon>
        <taxon>Salamandridae</taxon>
        <taxon>Pleurodelinae</taxon>
        <taxon>Pleurodeles</taxon>
    </lineage>
</organism>
<comment type="function">
    <text evidence="11">Transcriptional repressor of genes that require a bHLH protein for their transcription. Plays an important role as neurogenesis negative regulator.</text>
</comment>
<proteinExistence type="predicted"/>